<dbReference type="SUPFAM" id="SSF81301">
    <property type="entry name" value="Nucleotidyltransferase"/>
    <property type="match status" value="1"/>
</dbReference>
<keyword evidence="2" id="KW-0808">Transferase</keyword>
<dbReference type="CDD" id="cd05403">
    <property type="entry name" value="NT_KNTase_like"/>
    <property type="match status" value="1"/>
</dbReference>
<proteinExistence type="predicted"/>
<feature type="domain" description="Polymerase beta nucleotidyltransferase" evidence="1">
    <location>
        <begin position="22"/>
        <end position="93"/>
    </location>
</feature>
<evidence type="ECO:0000259" key="1">
    <source>
        <dbReference type="Pfam" id="PF18765"/>
    </source>
</evidence>
<dbReference type="Pfam" id="PF18765">
    <property type="entry name" value="Polbeta"/>
    <property type="match status" value="1"/>
</dbReference>
<dbReference type="InterPro" id="IPR041633">
    <property type="entry name" value="Polbeta"/>
</dbReference>
<comment type="caution">
    <text evidence="2">The sequence shown here is derived from an EMBL/GenBank/DDBJ whole genome shotgun (WGS) entry which is preliminary data.</text>
</comment>
<evidence type="ECO:0000313" key="2">
    <source>
        <dbReference type="EMBL" id="HFH28954.1"/>
    </source>
</evidence>
<gene>
    <name evidence="2" type="ORF">ENS59_05510</name>
</gene>
<dbReference type="InterPro" id="IPR043519">
    <property type="entry name" value="NT_sf"/>
</dbReference>
<dbReference type="EMBL" id="DSVL01000170">
    <property type="protein sequence ID" value="HFH28954.1"/>
    <property type="molecule type" value="Genomic_DNA"/>
</dbReference>
<dbReference type="AlphaFoldDB" id="A0A7C3ECQ3"/>
<organism evidence="2">
    <name type="scientific">Gracilinema caldarium</name>
    <dbReference type="NCBI Taxonomy" id="215591"/>
    <lineage>
        <taxon>Bacteria</taxon>
        <taxon>Pseudomonadati</taxon>
        <taxon>Spirochaetota</taxon>
        <taxon>Spirochaetia</taxon>
        <taxon>Spirochaetales</taxon>
        <taxon>Breznakiellaceae</taxon>
        <taxon>Gracilinema</taxon>
    </lineage>
</organism>
<name>A0A7C3ECQ3_9SPIR</name>
<dbReference type="Gene3D" id="3.30.460.10">
    <property type="entry name" value="Beta Polymerase, domain 2"/>
    <property type="match status" value="1"/>
</dbReference>
<accession>A0A7C3ECQ3</accession>
<reference evidence="2" key="1">
    <citation type="journal article" date="2020" name="mSystems">
        <title>Genome- and Community-Level Interaction Insights into Carbon Utilization and Element Cycling Functions of Hydrothermarchaeota in Hydrothermal Sediment.</title>
        <authorList>
            <person name="Zhou Z."/>
            <person name="Liu Y."/>
            <person name="Xu W."/>
            <person name="Pan J."/>
            <person name="Luo Z.H."/>
            <person name="Li M."/>
        </authorList>
    </citation>
    <scope>NUCLEOTIDE SEQUENCE [LARGE SCALE GENOMIC DNA]</scope>
    <source>
        <strain evidence="2">SpSt-503</strain>
    </source>
</reference>
<protein>
    <submittedName>
        <fullName evidence="2">Nucleotidyltransferase domain-containing protein</fullName>
    </submittedName>
</protein>
<dbReference type="GO" id="GO:0016740">
    <property type="term" value="F:transferase activity"/>
    <property type="evidence" value="ECO:0007669"/>
    <property type="project" value="UniProtKB-KW"/>
</dbReference>
<sequence>MRITEEERAVLLHAIQKADPDAKLWLFGSRVDDTKRGGDIDVAVLSTRIGRQEQRTIRRAIEDALGEQRIDLVVSADGQDPFFRLAIEKGIRIDE</sequence>